<proteinExistence type="predicted"/>
<feature type="non-terminal residue" evidence="2">
    <location>
        <position position="53"/>
    </location>
</feature>
<evidence type="ECO:0000313" key="3">
    <source>
        <dbReference type="Proteomes" id="UP000824469"/>
    </source>
</evidence>
<sequence>HFMRGWPEQGREGDMDNSERTGRPATERGYPFCSEKSETCRDVGITIPIPTED</sequence>
<gene>
    <name evidence="2" type="ORF">KI387_041870</name>
</gene>
<dbReference type="AlphaFoldDB" id="A0AA38F5D6"/>
<name>A0AA38F5D6_TAXCH</name>
<dbReference type="Proteomes" id="UP000824469">
    <property type="component" value="Unassembled WGS sequence"/>
</dbReference>
<keyword evidence="3" id="KW-1185">Reference proteome</keyword>
<dbReference type="EMBL" id="JAHRHJ020001975">
    <property type="protein sequence ID" value="KAH9292944.1"/>
    <property type="molecule type" value="Genomic_DNA"/>
</dbReference>
<comment type="caution">
    <text evidence="2">The sequence shown here is derived from an EMBL/GenBank/DDBJ whole genome shotgun (WGS) entry which is preliminary data.</text>
</comment>
<feature type="region of interest" description="Disordered" evidence="1">
    <location>
        <begin position="1"/>
        <end position="33"/>
    </location>
</feature>
<protein>
    <submittedName>
        <fullName evidence="2">Uncharacterized protein</fullName>
    </submittedName>
</protein>
<feature type="non-terminal residue" evidence="2">
    <location>
        <position position="1"/>
    </location>
</feature>
<organism evidence="2 3">
    <name type="scientific">Taxus chinensis</name>
    <name type="common">Chinese yew</name>
    <name type="synonym">Taxus wallichiana var. chinensis</name>
    <dbReference type="NCBI Taxonomy" id="29808"/>
    <lineage>
        <taxon>Eukaryota</taxon>
        <taxon>Viridiplantae</taxon>
        <taxon>Streptophyta</taxon>
        <taxon>Embryophyta</taxon>
        <taxon>Tracheophyta</taxon>
        <taxon>Spermatophyta</taxon>
        <taxon>Pinopsida</taxon>
        <taxon>Pinidae</taxon>
        <taxon>Conifers II</taxon>
        <taxon>Cupressales</taxon>
        <taxon>Taxaceae</taxon>
        <taxon>Taxus</taxon>
    </lineage>
</organism>
<evidence type="ECO:0000313" key="2">
    <source>
        <dbReference type="EMBL" id="KAH9292944.1"/>
    </source>
</evidence>
<accession>A0AA38F5D6</accession>
<reference evidence="2 3" key="1">
    <citation type="journal article" date="2021" name="Nat. Plants">
        <title>The Taxus genome provides insights into paclitaxel biosynthesis.</title>
        <authorList>
            <person name="Xiong X."/>
            <person name="Gou J."/>
            <person name="Liao Q."/>
            <person name="Li Y."/>
            <person name="Zhou Q."/>
            <person name="Bi G."/>
            <person name="Li C."/>
            <person name="Du R."/>
            <person name="Wang X."/>
            <person name="Sun T."/>
            <person name="Guo L."/>
            <person name="Liang H."/>
            <person name="Lu P."/>
            <person name="Wu Y."/>
            <person name="Zhang Z."/>
            <person name="Ro D.K."/>
            <person name="Shang Y."/>
            <person name="Huang S."/>
            <person name="Yan J."/>
        </authorList>
    </citation>
    <scope>NUCLEOTIDE SEQUENCE [LARGE SCALE GENOMIC DNA]</scope>
    <source>
        <strain evidence="2">Ta-2019</strain>
    </source>
</reference>
<feature type="compositionally biased region" description="Basic and acidic residues" evidence="1">
    <location>
        <begin position="9"/>
        <end position="26"/>
    </location>
</feature>
<evidence type="ECO:0000256" key="1">
    <source>
        <dbReference type="SAM" id="MobiDB-lite"/>
    </source>
</evidence>